<dbReference type="InterPro" id="IPR000032">
    <property type="entry name" value="HPr-like"/>
</dbReference>
<feature type="domain" description="HPr" evidence="6">
    <location>
        <begin position="1"/>
        <end position="87"/>
    </location>
</feature>
<dbReference type="RefSeq" id="WP_094254903.1">
    <property type="nucleotide sequence ID" value="NZ_NNCE01000007.1"/>
</dbReference>
<dbReference type="GO" id="GO:0009401">
    <property type="term" value="P:phosphoenolpyruvate-dependent sugar phosphotransferase system"/>
    <property type="evidence" value="ECO:0007669"/>
    <property type="project" value="UniProtKB-KW"/>
</dbReference>
<dbReference type="Proteomes" id="UP000295518">
    <property type="component" value="Unassembled WGS sequence"/>
</dbReference>
<evidence type="ECO:0000313" key="8">
    <source>
        <dbReference type="Proteomes" id="UP000295518"/>
    </source>
</evidence>
<sequence length="87" mass="9519">MEKFKAKIIDPIGLHARPAAIVSKTASRFKSDIFISGKDKEANLKSIMNVMALGIKKGDEFEIKANGPDAAEALMAIKQVMLDEKMI</sequence>
<evidence type="ECO:0000256" key="3">
    <source>
        <dbReference type="ARBA" id="ARBA00020422"/>
    </source>
</evidence>
<comment type="subcellular location">
    <subcellularLocation>
        <location evidence="2">Cytoplasm</location>
    </subcellularLocation>
</comment>
<dbReference type="Gene3D" id="3.30.1340.10">
    <property type="entry name" value="HPr-like"/>
    <property type="match status" value="1"/>
</dbReference>
<reference evidence="7 8" key="1">
    <citation type="submission" date="2019-03" db="EMBL/GenBank/DDBJ databases">
        <title>Genomic Encyclopedia of Archaeal and Bacterial Type Strains, Phase II (KMG-II): from individual species to whole genera.</title>
        <authorList>
            <person name="Goeker M."/>
        </authorList>
    </citation>
    <scope>NUCLEOTIDE SEQUENCE [LARGE SCALE GENOMIC DNA]</scope>
    <source>
        <strain evidence="7 8">ATCC 700618</strain>
    </source>
</reference>
<dbReference type="PROSITE" id="PS51350">
    <property type="entry name" value="PTS_HPR_DOM"/>
    <property type="match status" value="1"/>
</dbReference>
<accession>A0A4V3C2P3</accession>
<dbReference type="EMBL" id="SNWN01000015">
    <property type="protein sequence ID" value="TDO19139.1"/>
    <property type="molecule type" value="Genomic_DNA"/>
</dbReference>
<name>A0A4V3C2P3_9MOLU</name>
<dbReference type="PROSITE" id="PS00589">
    <property type="entry name" value="PTS_HPR_SER"/>
    <property type="match status" value="1"/>
</dbReference>
<keyword evidence="4" id="KW-0963">Cytoplasm</keyword>
<dbReference type="OrthoDB" id="9809047at2"/>
<dbReference type="GO" id="GO:0005737">
    <property type="term" value="C:cytoplasm"/>
    <property type="evidence" value="ECO:0007669"/>
    <property type="project" value="UniProtKB-SubCell"/>
</dbReference>
<comment type="caution">
    <text evidence="7">The sequence shown here is derived from an EMBL/GenBank/DDBJ whole genome shotgun (WGS) entry which is preliminary data.</text>
</comment>
<dbReference type="InterPro" id="IPR001020">
    <property type="entry name" value="PTS_HPr_His_P_site"/>
</dbReference>
<evidence type="ECO:0000256" key="2">
    <source>
        <dbReference type="ARBA" id="ARBA00004496"/>
    </source>
</evidence>
<dbReference type="Pfam" id="PF00381">
    <property type="entry name" value="PTS-HPr"/>
    <property type="match status" value="1"/>
</dbReference>
<keyword evidence="8" id="KW-1185">Reference proteome</keyword>
<comment type="function">
    <text evidence="1">General (non sugar-specific) component of the phosphoenolpyruvate-dependent sugar phosphotransferase system (sugar PTS). This major carbohydrate active-transport system catalyzes the phosphorylation of incoming sugar substrates concomitantly with their translocation across the cell membrane. The phosphoryl group from phosphoenolpyruvate (PEP) is transferred to the phosphoryl carrier protein HPr by enzyme I. Phospho-HPr then transfers it to the PTS EIIA domain.</text>
</comment>
<protein>
    <recommendedName>
        <fullName evidence="3">Phosphocarrier protein HPr</fullName>
    </recommendedName>
</protein>
<dbReference type="SUPFAM" id="SSF55594">
    <property type="entry name" value="HPr-like"/>
    <property type="match status" value="1"/>
</dbReference>
<dbReference type="NCBIfam" id="TIGR01003">
    <property type="entry name" value="PTS_HPr_family"/>
    <property type="match status" value="1"/>
</dbReference>
<dbReference type="AlphaFoldDB" id="A0A4V3C2P3"/>
<dbReference type="CDD" id="cd00367">
    <property type="entry name" value="PTS-HPr_like"/>
    <property type="match status" value="1"/>
</dbReference>
<dbReference type="PANTHER" id="PTHR33705">
    <property type="entry name" value="PHOSPHOCARRIER PROTEIN HPR"/>
    <property type="match status" value="1"/>
</dbReference>
<evidence type="ECO:0000256" key="4">
    <source>
        <dbReference type="ARBA" id="ARBA00022490"/>
    </source>
</evidence>
<dbReference type="InterPro" id="IPR002114">
    <property type="entry name" value="PTS_HPr_Ser_P_site"/>
</dbReference>
<dbReference type="PROSITE" id="PS00369">
    <property type="entry name" value="PTS_HPR_HIS"/>
    <property type="match status" value="1"/>
</dbReference>
<evidence type="ECO:0000313" key="7">
    <source>
        <dbReference type="EMBL" id="TDO19139.1"/>
    </source>
</evidence>
<gene>
    <name evidence="7" type="ORF">EI74_0790</name>
</gene>
<keyword evidence="5" id="KW-0598">Phosphotransferase system</keyword>
<dbReference type="PANTHER" id="PTHR33705:SF2">
    <property type="entry name" value="PHOSPHOCARRIER PROTEIN NPR"/>
    <property type="match status" value="1"/>
</dbReference>
<organism evidence="7 8">
    <name type="scientific">Mycoplasma testudineum</name>
    <dbReference type="NCBI Taxonomy" id="244584"/>
    <lineage>
        <taxon>Bacteria</taxon>
        <taxon>Bacillati</taxon>
        <taxon>Mycoplasmatota</taxon>
        <taxon>Mollicutes</taxon>
        <taxon>Mycoplasmataceae</taxon>
        <taxon>Mycoplasma</taxon>
    </lineage>
</organism>
<dbReference type="InterPro" id="IPR035895">
    <property type="entry name" value="HPr-like_sf"/>
</dbReference>
<proteinExistence type="predicted"/>
<evidence type="ECO:0000256" key="1">
    <source>
        <dbReference type="ARBA" id="ARBA00003681"/>
    </source>
</evidence>
<evidence type="ECO:0000259" key="6">
    <source>
        <dbReference type="PROSITE" id="PS51350"/>
    </source>
</evidence>
<evidence type="ECO:0000256" key="5">
    <source>
        <dbReference type="ARBA" id="ARBA00022683"/>
    </source>
</evidence>
<dbReference type="PRINTS" id="PR00107">
    <property type="entry name" value="PHOSPHOCPHPR"/>
</dbReference>
<dbReference type="InterPro" id="IPR050399">
    <property type="entry name" value="HPr"/>
</dbReference>